<keyword evidence="7 9" id="KW-1133">Transmembrane helix</keyword>
<evidence type="ECO:0000256" key="2">
    <source>
        <dbReference type="ARBA" id="ARBA00022448"/>
    </source>
</evidence>
<name>A0AA47GHA9_9LACO</name>
<dbReference type="AlphaFoldDB" id="A0AA47GHA9"/>
<dbReference type="InterPro" id="IPR004700">
    <property type="entry name" value="PTS_IIC_man"/>
</dbReference>
<keyword evidence="8 9" id="KW-0472">Membrane</keyword>
<gene>
    <name evidence="10" type="ORF">LDX53_02795</name>
</gene>
<keyword evidence="6 9" id="KW-0812">Transmembrane</keyword>
<evidence type="ECO:0000256" key="9">
    <source>
        <dbReference type="SAM" id="Phobius"/>
    </source>
</evidence>
<dbReference type="GO" id="GO:0005886">
    <property type="term" value="C:plasma membrane"/>
    <property type="evidence" value="ECO:0007669"/>
    <property type="project" value="UniProtKB-SubCell"/>
</dbReference>
<sequence length="266" mass="28192">MGLTIKEVILISLLAYVYSLDRHSTQIAGKITILYGALAGLILGDFKQGLEIGATLQLMSLGVANLGGASMPDYPTAAIISATIAITSGKGMAAGMAIGLPVGMLGMNFDVLIKLINSAIAKRAQNFAHKKQFGKMTRTIPLATIIYPLESTIPVFIAIVFGKSVVQAILNFMPQWFTVGLNVAGGMLPAVGFAMLLVYMPLKKYGYWLIVGFVATAYLKMPVLGVALLGAAAAIHLYLSLSSKNKVMANTSNNVGNLSEEDMEDE</sequence>
<proteinExistence type="predicted"/>
<dbReference type="InterPro" id="IPR050303">
    <property type="entry name" value="GatZ_KbaZ_carbometab"/>
</dbReference>
<protein>
    <submittedName>
        <fullName evidence="10">PTS sugar transporter subunit IIC</fullName>
    </submittedName>
</protein>
<feature type="transmembrane region" description="Helical" evidence="9">
    <location>
        <begin position="207"/>
        <end position="239"/>
    </location>
</feature>
<feature type="transmembrane region" description="Helical" evidence="9">
    <location>
        <begin position="140"/>
        <end position="161"/>
    </location>
</feature>
<dbReference type="EMBL" id="CP084389">
    <property type="protein sequence ID" value="UZX30144.1"/>
    <property type="molecule type" value="Genomic_DNA"/>
</dbReference>
<keyword evidence="5" id="KW-0598">Phosphotransferase system</keyword>
<keyword evidence="2" id="KW-0813">Transport</keyword>
<dbReference type="GO" id="GO:0009401">
    <property type="term" value="P:phosphoenolpyruvate-dependent sugar phosphotransferase system"/>
    <property type="evidence" value="ECO:0007669"/>
    <property type="project" value="UniProtKB-KW"/>
</dbReference>
<accession>A0AA47GHA9</accession>
<dbReference type="PANTHER" id="PTHR32502">
    <property type="entry name" value="N-ACETYLGALACTOSAMINE PERMEASE II COMPONENT-RELATED"/>
    <property type="match status" value="1"/>
</dbReference>
<dbReference type="PROSITE" id="PS51106">
    <property type="entry name" value="PTS_EIIC_TYPE_4"/>
    <property type="match status" value="1"/>
</dbReference>
<organism evidence="10 11">
    <name type="scientific">Lactobacillus helsingborgensis</name>
    <dbReference type="NCBI Taxonomy" id="1218494"/>
    <lineage>
        <taxon>Bacteria</taxon>
        <taxon>Bacillati</taxon>
        <taxon>Bacillota</taxon>
        <taxon>Bacilli</taxon>
        <taxon>Lactobacillales</taxon>
        <taxon>Lactobacillaceae</taxon>
        <taxon>Lactobacillus</taxon>
    </lineage>
</organism>
<dbReference type="RefSeq" id="WP_046326869.1">
    <property type="nucleotide sequence ID" value="NZ_CP084389.1"/>
</dbReference>
<evidence type="ECO:0000256" key="8">
    <source>
        <dbReference type="ARBA" id="ARBA00023136"/>
    </source>
</evidence>
<keyword evidence="11" id="KW-1185">Reference proteome</keyword>
<evidence type="ECO:0000313" key="11">
    <source>
        <dbReference type="Proteomes" id="UP001164557"/>
    </source>
</evidence>
<evidence type="ECO:0000256" key="6">
    <source>
        <dbReference type="ARBA" id="ARBA00022692"/>
    </source>
</evidence>
<keyword evidence="4 10" id="KW-0762">Sugar transport</keyword>
<evidence type="ECO:0000256" key="1">
    <source>
        <dbReference type="ARBA" id="ARBA00004651"/>
    </source>
</evidence>
<evidence type="ECO:0000313" key="10">
    <source>
        <dbReference type="EMBL" id="UZX30144.1"/>
    </source>
</evidence>
<evidence type="ECO:0000256" key="3">
    <source>
        <dbReference type="ARBA" id="ARBA00022475"/>
    </source>
</evidence>
<evidence type="ECO:0000256" key="7">
    <source>
        <dbReference type="ARBA" id="ARBA00022989"/>
    </source>
</evidence>
<dbReference type="Pfam" id="PF03609">
    <property type="entry name" value="EII-Sor"/>
    <property type="match status" value="1"/>
</dbReference>
<reference evidence="10" key="1">
    <citation type="submission" date="2021-09" db="EMBL/GenBank/DDBJ databases">
        <title>Lactobacillus species from Apis mellifera, Switzerland.</title>
        <authorList>
            <person name="Pfister J."/>
            <person name="Brown A."/>
            <person name="Neumann P."/>
            <person name="Collaud A."/>
            <person name="Retschnig G."/>
            <person name="Perreten V."/>
        </authorList>
    </citation>
    <scope>NUCLEOTIDE SEQUENCE</scope>
    <source>
        <strain evidence="10">IBH002</strain>
    </source>
</reference>
<evidence type="ECO:0000256" key="4">
    <source>
        <dbReference type="ARBA" id="ARBA00022597"/>
    </source>
</evidence>
<dbReference type="Proteomes" id="UP001164557">
    <property type="component" value="Chromosome"/>
</dbReference>
<feature type="transmembrane region" description="Helical" evidence="9">
    <location>
        <begin position="181"/>
        <end position="200"/>
    </location>
</feature>
<dbReference type="PANTHER" id="PTHR32502:SF28">
    <property type="entry name" value="PHOSPHOTRANSFERASE SYSTEM SUGAR-SPECIFIC EIIC COMPONENT"/>
    <property type="match status" value="1"/>
</dbReference>
<keyword evidence="3" id="KW-1003">Cell membrane</keyword>
<comment type="subcellular location">
    <subcellularLocation>
        <location evidence="1">Cell membrane</location>
        <topology evidence="1">Multi-pass membrane protein</topology>
    </subcellularLocation>
</comment>
<evidence type="ECO:0000256" key="5">
    <source>
        <dbReference type="ARBA" id="ARBA00022683"/>
    </source>
</evidence>